<keyword evidence="7 8" id="KW-0472">Membrane</keyword>
<feature type="transmembrane region" description="Helical" evidence="8">
    <location>
        <begin position="168"/>
        <end position="196"/>
    </location>
</feature>
<dbReference type="Pfam" id="PF00528">
    <property type="entry name" value="BPD_transp_1"/>
    <property type="match status" value="1"/>
</dbReference>
<dbReference type="PANTHER" id="PTHR42929">
    <property type="entry name" value="INNER MEMBRANE ABC TRANSPORTER PERMEASE PROTEIN YDCU-RELATED-RELATED"/>
    <property type="match status" value="1"/>
</dbReference>
<keyword evidence="5 8" id="KW-0812">Transmembrane</keyword>
<evidence type="ECO:0000313" key="10">
    <source>
        <dbReference type="EMBL" id="XBP73118.1"/>
    </source>
</evidence>
<gene>
    <name evidence="10" type="ORF">ABLV49_25250</name>
</gene>
<dbReference type="InterPro" id="IPR000515">
    <property type="entry name" value="MetI-like"/>
</dbReference>
<feature type="transmembrane region" description="Helical" evidence="8">
    <location>
        <begin position="273"/>
        <end position="293"/>
    </location>
</feature>
<dbReference type="RefSeq" id="WP_349283089.1">
    <property type="nucleotide sequence ID" value="NZ_CBCSCU010000015.1"/>
</dbReference>
<dbReference type="GO" id="GO:0005886">
    <property type="term" value="C:plasma membrane"/>
    <property type="evidence" value="ECO:0007669"/>
    <property type="project" value="UniProtKB-SubCell"/>
</dbReference>
<sequence length="303" mass="32072">MSVSAVIGGVGSGGEISGATGVVRGRRTTPALVIPALLLVALFMLAPLALIVRYSFDLYDPVKLMLGVFSIDNYARAFADPFYQKVLGVTARIAGLSTVIVLLLAFPAAYCISRTRSEKRRSWLIILTVLPLLLGNAVRSAAWMVVMGTKGVANTVLIALGLTAQPIAILYTPTAVVIALVSVLLPFAIITMQSVLDAIPTNIEEAAMSLGQSPLRAVLSVVLPLSMPGLIAAAAICFALAMNAYATPVLIGGPSIQMMGPVVYEQIAKVQNWPFGSTLACMLMLTTVLLTIVSTRFLSRKYF</sequence>
<feature type="transmembrane region" description="Helical" evidence="8">
    <location>
        <begin position="124"/>
        <end position="148"/>
    </location>
</feature>
<comment type="subcellular location">
    <subcellularLocation>
        <location evidence="1 8">Cell membrane</location>
        <topology evidence="1 8">Multi-pass membrane protein</topology>
    </subcellularLocation>
</comment>
<dbReference type="AlphaFoldDB" id="A0AAU7M1T4"/>
<name>A0AAU7M1T4_9BURK</name>
<geneLocation type="plasmid" evidence="10">
    <name>p4</name>
</geneLocation>
<comment type="similarity">
    <text evidence="2">Belongs to the binding-protein-dependent transport system permease family. CysTW subfamily.</text>
</comment>
<dbReference type="GO" id="GO:0055085">
    <property type="term" value="P:transmembrane transport"/>
    <property type="evidence" value="ECO:0007669"/>
    <property type="project" value="InterPro"/>
</dbReference>
<evidence type="ECO:0000256" key="8">
    <source>
        <dbReference type="RuleBase" id="RU363032"/>
    </source>
</evidence>
<protein>
    <submittedName>
        <fullName evidence="10">ABC transporter permease</fullName>
    </submittedName>
</protein>
<evidence type="ECO:0000256" key="6">
    <source>
        <dbReference type="ARBA" id="ARBA00022989"/>
    </source>
</evidence>
<accession>A0AAU7M1T4</accession>
<keyword evidence="4" id="KW-1003">Cell membrane</keyword>
<evidence type="ECO:0000259" key="9">
    <source>
        <dbReference type="PROSITE" id="PS50928"/>
    </source>
</evidence>
<keyword evidence="6 8" id="KW-1133">Transmembrane helix</keyword>
<evidence type="ECO:0000256" key="3">
    <source>
        <dbReference type="ARBA" id="ARBA00022448"/>
    </source>
</evidence>
<dbReference type="CDD" id="cd06261">
    <property type="entry name" value="TM_PBP2"/>
    <property type="match status" value="1"/>
</dbReference>
<dbReference type="PROSITE" id="PS50928">
    <property type="entry name" value="ABC_TM1"/>
    <property type="match status" value="1"/>
</dbReference>
<dbReference type="InterPro" id="IPR035906">
    <property type="entry name" value="MetI-like_sf"/>
</dbReference>
<evidence type="ECO:0000256" key="7">
    <source>
        <dbReference type="ARBA" id="ARBA00023136"/>
    </source>
</evidence>
<feature type="transmembrane region" description="Helical" evidence="8">
    <location>
        <begin position="217"/>
        <end position="241"/>
    </location>
</feature>
<evidence type="ECO:0000256" key="5">
    <source>
        <dbReference type="ARBA" id="ARBA00022692"/>
    </source>
</evidence>
<evidence type="ECO:0000256" key="4">
    <source>
        <dbReference type="ARBA" id="ARBA00022475"/>
    </source>
</evidence>
<dbReference type="EMBL" id="CP157679">
    <property type="protein sequence ID" value="XBP73118.1"/>
    <property type="molecule type" value="Genomic_DNA"/>
</dbReference>
<reference evidence="10" key="1">
    <citation type="submission" date="2024-05" db="EMBL/GenBank/DDBJ databases">
        <authorList>
            <person name="Bunk B."/>
            <person name="Swiderski J."/>
            <person name="Sproer C."/>
            <person name="Thiel V."/>
        </authorList>
    </citation>
    <scope>NUCLEOTIDE SEQUENCE</scope>
    <source>
        <strain evidence="10">DSM 17735</strain>
        <plasmid evidence="10">p4</plasmid>
    </source>
</reference>
<feature type="domain" description="ABC transmembrane type-1" evidence="9">
    <location>
        <begin position="87"/>
        <end position="294"/>
    </location>
</feature>
<evidence type="ECO:0000256" key="2">
    <source>
        <dbReference type="ARBA" id="ARBA00007069"/>
    </source>
</evidence>
<organism evidence="10">
    <name type="scientific">Polaromonas hydrogenivorans</name>
    <dbReference type="NCBI Taxonomy" id="335476"/>
    <lineage>
        <taxon>Bacteria</taxon>
        <taxon>Pseudomonadati</taxon>
        <taxon>Pseudomonadota</taxon>
        <taxon>Betaproteobacteria</taxon>
        <taxon>Burkholderiales</taxon>
        <taxon>Comamonadaceae</taxon>
        <taxon>Polaromonas</taxon>
    </lineage>
</organism>
<evidence type="ECO:0000256" key="1">
    <source>
        <dbReference type="ARBA" id="ARBA00004651"/>
    </source>
</evidence>
<dbReference type="SUPFAM" id="SSF161098">
    <property type="entry name" value="MetI-like"/>
    <property type="match status" value="1"/>
</dbReference>
<keyword evidence="10" id="KW-0614">Plasmid</keyword>
<feature type="transmembrane region" description="Helical" evidence="8">
    <location>
        <begin position="32"/>
        <end position="56"/>
    </location>
</feature>
<keyword evidence="3 8" id="KW-0813">Transport</keyword>
<feature type="transmembrane region" description="Helical" evidence="8">
    <location>
        <begin position="93"/>
        <end position="112"/>
    </location>
</feature>
<dbReference type="PANTHER" id="PTHR42929:SF5">
    <property type="entry name" value="ABC TRANSPORTER PERMEASE PROTEIN"/>
    <property type="match status" value="1"/>
</dbReference>
<proteinExistence type="inferred from homology"/>
<dbReference type="Gene3D" id="1.10.3720.10">
    <property type="entry name" value="MetI-like"/>
    <property type="match status" value="1"/>
</dbReference>